<dbReference type="Proteomes" id="UP000466388">
    <property type="component" value="Unassembled WGS sequence"/>
</dbReference>
<dbReference type="EMBL" id="WNJO01000004">
    <property type="protein sequence ID" value="MTV81856.1"/>
    <property type="molecule type" value="Genomic_DNA"/>
</dbReference>
<evidence type="ECO:0000313" key="1">
    <source>
        <dbReference type="EMBL" id="MTV81856.1"/>
    </source>
</evidence>
<dbReference type="AlphaFoldDB" id="A0A7X3C2T0"/>
<sequence>MMLFLKTPINQQNHRDYKFDDAELRELQPGIWAMPAYLKEGDAYSLFFLFTTIDTGDMVVAFAEGEPLEKRLALGKPMTTGAGLNSLFAQQEKRAQRVLKFLNDISRADEAEWRQII</sequence>
<organism evidence="1 2">
    <name type="scientific">Secundilactobacillus folii</name>
    <dbReference type="NCBI Taxonomy" id="2678357"/>
    <lineage>
        <taxon>Bacteria</taxon>
        <taxon>Bacillati</taxon>
        <taxon>Bacillota</taxon>
        <taxon>Bacilli</taxon>
        <taxon>Lactobacillales</taxon>
        <taxon>Lactobacillaceae</taxon>
        <taxon>Secundilactobacillus</taxon>
    </lineage>
</organism>
<reference evidence="1 2" key="1">
    <citation type="submission" date="2019-11" db="EMBL/GenBank/DDBJ databases">
        <title>Lactobacillus sp. nov. CRM56-3, isolated from fermented tea leaves.</title>
        <authorList>
            <person name="Phuengjayaem S."/>
            <person name="Tanasupawat S."/>
        </authorList>
    </citation>
    <scope>NUCLEOTIDE SEQUENCE [LARGE SCALE GENOMIC DNA]</scope>
    <source>
        <strain evidence="1 2">CRM56-3</strain>
    </source>
</reference>
<proteinExistence type="predicted"/>
<name>A0A7X3C2T0_9LACO</name>
<comment type="caution">
    <text evidence="1">The sequence shown here is derived from an EMBL/GenBank/DDBJ whole genome shotgun (WGS) entry which is preliminary data.</text>
</comment>
<accession>A0A7X3C2T0</accession>
<evidence type="ECO:0000313" key="2">
    <source>
        <dbReference type="Proteomes" id="UP000466388"/>
    </source>
</evidence>
<gene>
    <name evidence="1" type="ORF">GM612_04190</name>
</gene>
<keyword evidence="2" id="KW-1185">Reference proteome</keyword>
<protein>
    <submittedName>
        <fullName evidence="1">Uncharacterized protein</fullName>
    </submittedName>
</protein>